<feature type="compositionally biased region" description="Acidic residues" evidence="3">
    <location>
        <begin position="66"/>
        <end position="77"/>
    </location>
</feature>
<sequence>MADDPLLALQDSDYNSASDEEFDPTAAEAEVAADDASISSSDNEGAAKKRAEPAKKSAKRKRGAADDDDNDELDSGDEATIAVARRRQQQRSGNKKQRQEGKGQDNDDVELLSDDGGEGGLVKTRAQRRMEKKERRPLARVDGATADVDAIWAALSTAPVGKKEDEKTDRVEGAGHDEIAVRGNEEEARDAAPAEDIEEMIMIKRTYDFAGDRITEERQVPKSSAEAKLYLAQQQEKQEKQEKQQASGRQTAESSATPDLDGKDAVEGEEVQEPARPGVRRPLHRPSRFESNPTAEVKGLPPEKQLTWARRRVLLDPNAATSLHASATPNATADAQAANVAAIAAKKGRDKAQKLNTVDKSRLDWAGYVDKEGIADELDEYGRAKEGYLGRMDFLSRVDERREEERRAAKAALKT</sequence>
<keyword evidence="6" id="KW-1185">Reference proteome</keyword>
<dbReference type="PANTHER" id="PTHR48407:SF1">
    <property type="entry name" value="CRANIOFACIAL DEVELOPMENT PROTEIN 1"/>
    <property type="match status" value="1"/>
</dbReference>
<dbReference type="Proteomes" id="UP001521184">
    <property type="component" value="Unassembled WGS sequence"/>
</dbReference>
<feature type="region of interest" description="Disordered" evidence="3">
    <location>
        <begin position="160"/>
        <end position="196"/>
    </location>
</feature>
<feature type="compositionally biased region" description="Acidic residues" evidence="3">
    <location>
        <begin position="106"/>
        <end position="117"/>
    </location>
</feature>
<feature type="compositionally biased region" description="Low complexity" evidence="3">
    <location>
        <begin position="26"/>
        <end position="44"/>
    </location>
</feature>
<comment type="similarity">
    <text evidence="1">Belongs to the SWC5 family.</text>
</comment>
<dbReference type="EMBL" id="JAKEKT020000003">
    <property type="protein sequence ID" value="KAL1650707.1"/>
    <property type="molecule type" value="Genomic_DNA"/>
</dbReference>
<feature type="compositionally biased region" description="Basic residues" evidence="3">
    <location>
        <begin position="84"/>
        <end position="96"/>
    </location>
</feature>
<feature type="domain" description="BCNT-C" evidence="4">
    <location>
        <begin position="334"/>
        <end position="415"/>
    </location>
</feature>
<dbReference type="Pfam" id="PF07572">
    <property type="entry name" value="BCNT"/>
    <property type="match status" value="1"/>
</dbReference>
<evidence type="ECO:0000313" key="5">
    <source>
        <dbReference type="EMBL" id="KAL1650707.1"/>
    </source>
</evidence>
<feature type="region of interest" description="Disordered" evidence="3">
    <location>
        <begin position="1"/>
        <end position="141"/>
    </location>
</feature>
<evidence type="ECO:0000313" key="6">
    <source>
        <dbReference type="Proteomes" id="UP001521184"/>
    </source>
</evidence>
<evidence type="ECO:0000259" key="4">
    <source>
        <dbReference type="PROSITE" id="PS51279"/>
    </source>
</evidence>
<comment type="caution">
    <text evidence="5">The sequence shown here is derived from an EMBL/GenBank/DDBJ whole genome shotgun (WGS) entry which is preliminary data.</text>
</comment>
<gene>
    <name evidence="5" type="primary">SWC5</name>
    <name evidence="5" type="ORF">SLS58_000825</name>
</gene>
<reference evidence="5 6" key="1">
    <citation type="journal article" date="2023" name="Plant Dis.">
        <title>First Report of Diplodia intermedia Causing Canker and Dieback Diseases on Apple Trees in Canada.</title>
        <authorList>
            <person name="Ellouze W."/>
            <person name="Ilyukhin E."/>
            <person name="Sulman M."/>
            <person name="Ali S."/>
        </authorList>
    </citation>
    <scope>NUCLEOTIDE SEQUENCE [LARGE SCALE GENOMIC DNA]</scope>
    <source>
        <strain evidence="5 6">M45-28</strain>
    </source>
</reference>
<feature type="compositionally biased region" description="Basic and acidic residues" evidence="3">
    <location>
        <begin position="128"/>
        <end position="139"/>
    </location>
</feature>
<feature type="compositionally biased region" description="Basic and acidic residues" evidence="3">
    <location>
        <begin position="45"/>
        <end position="55"/>
    </location>
</feature>
<dbReference type="PANTHER" id="PTHR48407">
    <property type="entry name" value="CRANIOFACIAL DEVELOPMENT PROTEIN 1"/>
    <property type="match status" value="1"/>
</dbReference>
<feature type="compositionally biased region" description="Polar residues" evidence="3">
    <location>
        <begin position="246"/>
        <end position="257"/>
    </location>
</feature>
<evidence type="ECO:0000256" key="3">
    <source>
        <dbReference type="SAM" id="MobiDB-lite"/>
    </source>
</evidence>
<feature type="compositionally biased region" description="Basic and acidic residues" evidence="3">
    <location>
        <begin position="161"/>
        <end position="192"/>
    </location>
</feature>
<feature type="region of interest" description="Disordered" evidence="3">
    <location>
        <begin position="215"/>
        <end position="311"/>
    </location>
</feature>
<organism evidence="5 6">
    <name type="scientific">Diplodia intermedia</name>
    <dbReference type="NCBI Taxonomy" id="856260"/>
    <lineage>
        <taxon>Eukaryota</taxon>
        <taxon>Fungi</taxon>
        <taxon>Dikarya</taxon>
        <taxon>Ascomycota</taxon>
        <taxon>Pezizomycotina</taxon>
        <taxon>Dothideomycetes</taxon>
        <taxon>Dothideomycetes incertae sedis</taxon>
        <taxon>Botryosphaeriales</taxon>
        <taxon>Botryosphaeriaceae</taxon>
        <taxon>Diplodia</taxon>
    </lineage>
</organism>
<dbReference type="InterPro" id="IPR027124">
    <property type="entry name" value="Swc5/CFDP1/2"/>
</dbReference>
<evidence type="ECO:0000256" key="2">
    <source>
        <dbReference type="ARBA" id="ARBA00019138"/>
    </source>
</evidence>
<evidence type="ECO:0000256" key="1">
    <source>
        <dbReference type="ARBA" id="ARBA00010465"/>
    </source>
</evidence>
<proteinExistence type="inferred from homology"/>
<name>A0ABR3U3N5_9PEZI</name>
<dbReference type="PROSITE" id="PS51279">
    <property type="entry name" value="BCNT_C"/>
    <property type="match status" value="1"/>
</dbReference>
<accession>A0ABR3U3N5</accession>
<protein>
    <recommendedName>
        <fullName evidence="2">SWR1-complex protein 5</fullName>
    </recommendedName>
</protein>
<dbReference type="InterPro" id="IPR011421">
    <property type="entry name" value="BCNT-C"/>
</dbReference>